<dbReference type="SUPFAM" id="SSF49503">
    <property type="entry name" value="Cupredoxins"/>
    <property type="match status" value="2"/>
</dbReference>
<dbReference type="AlphaFoldDB" id="A0A917KIQ3"/>
<evidence type="ECO:0000256" key="1">
    <source>
        <dbReference type="ARBA" id="ARBA00022723"/>
    </source>
</evidence>
<dbReference type="InterPro" id="IPR000923">
    <property type="entry name" value="BlueCu_1"/>
</dbReference>
<keyword evidence="3" id="KW-0732">Signal</keyword>
<dbReference type="EMBL" id="BMOY01000051">
    <property type="protein sequence ID" value="GGJ13181.1"/>
    <property type="molecule type" value="Genomic_DNA"/>
</dbReference>
<reference evidence="5" key="1">
    <citation type="journal article" date="2014" name="Int. J. Syst. Evol. Microbiol.">
        <title>Complete genome sequence of Corynebacterium casei LMG S-19264T (=DSM 44701T), isolated from a smear-ripened cheese.</title>
        <authorList>
            <consortium name="US DOE Joint Genome Institute (JGI-PGF)"/>
            <person name="Walter F."/>
            <person name="Albersmeier A."/>
            <person name="Kalinowski J."/>
            <person name="Ruckert C."/>
        </authorList>
    </citation>
    <scope>NUCLEOTIDE SEQUENCE</scope>
    <source>
        <strain evidence="5">JCM 18487</strain>
    </source>
</reference>
<keyword evidence="2" id="KW-0186">Copper</keyword>
<comment type="caution">
    <text evidence="5">The sequence shown here is derived from an EMBL/GenBank/DDBJ whole genome shotgun (WGS) entry which is preliminary data.</text>
</comment>
<protein>
    <recommendedName>
        <fullName evidence="4">Blue (type 1) copper domain-containing protein</fullName>
    </recommendedName>
</protein>
<keyword evidence="1" id="KW-0479">Metal-binding</keyword>
<keyword evidence="6" id="KW-1185">Reference proteome</keyword>
<name>A0A917KIQ3_9BACL</name>
<reference evidence="5" key="2">
    <citation type="submission" date="2020-09" db="EMBL/GenBank/DDBJ databases">
        <authorList>
            <person name="Sun Q."/>
            <person name="Ohkuma M."/>
        </authorList>
    </citation>
    <scope>NUCLEOTIDE SEQUENCE</scope>
    <source>
        <strain evidence="5">JCM 18487</strain>
    </source>
</reference>
<feature type="domain" description="Blue (type 1) copper" evidence="4">
    <location>
        <begin position="316"/>
        <end position="408"/>
    </location>
</feature>
<dbReference type="Gene3D" id="2.60.40.420">
    <property type="entry name" value="Cupredoxins - blue copper proteins"/>
    <property type="match status" value="2"/>
</dbReference>
<proteinExistence type="predicted"/>
<evidence type="ECO:0000256" key="2">
    <source>
        <dbReference type="ARBA" id="ARBA00023008"/>
    </source>
</evidence>
<evidence type="ECO:0000313" key="6">
    <source>
        <dbReference type="Proteomes" id="UP000637695"/>
    </source>
</evidence>
<dbReference type="Proteomes" id="UP000637695">
    <property type="component" value="Unassembled WGS sequence"/>
</dbReference>
<gene>
    <name evidence="5" type="ORF">GCM10010885_23110</name>
</gene>
<evidence type="ECO:0000259" key="4">
    <source>
        <dbReference type="Pfam" id="PF00127"/>
    </source>
</evidence>
<dbReference type="PANTHER" id="PTHR36507:SF1">
    <property type="entry name" value="BLL1555 PROTEIN"/>
    <property type="match status" value="1"/>
</dbReference>
<evidence type="ECO:0000313" key="5">
    <source>
        <dbReference type="EMBL" id="GGJ13181.1"/>
    </source>
</evidence>
<feature type="signal peptide" evidence="3">
    <location>
        <begin position="1"/>
        <end position="18"/>
    </location>
</feature>
<dbReference type="PANTHER" id="PTHR36507">
    <property type="entry name" value="BLL1555 PROTEIN"/>
    <property type="match status" value="1"/>
</dbReference>
<dbReference type="GO" id="GO:0005507">
    <property type="term" value="F:copper ion binding"/>
    <property type="evidence" value="ECO:0007669"/>
    <property type="project" value="InterPro"/>
</dbReference>
<sequence length="412" mass="43318">MRIAAWGIFAAAAPVALAAYPVSASATSGKTWTVQVGQMSPDMSNVAMAFFPNTIVIDAGDTIQFIGAAHTVAFPGNGKLPPLASPEMLKPTASHTYDGTQFASSGLMVGTPWSLTFTKPGVYPYYCGVHPGMMGVVIVQPAGTPYPMTQAQYDQMGAIEAQEDLAATQLALSAFSVKTTPGQNGTTVYHVQTDLPELPSYQFNLAPAGSEGATGFASISMEKPGLWKITAQLSGLKAGQTYTPALNWGISDSGKAVAGASFSKVTASANGTATVTGTVKSLAVPQGAWVLDVNDATGHAVSSTVIDYPSFAYERFLPESLTIHQGDTVVWTQMGWNEEHTITFAPKGTKISDPTKPAGGHVYAGKGYFNSGYLAPGQSYQLTFTKPGTYEYVCLIHSMLNMKGVVKVLPRN</sequence>
<dbReference type="Pfam" id="PF00127">
    <property type="entry name" value="Copper-bind"/>
    <property type="match status" value="2"/>
</dbReference>
<dbReference type="InterPro" id="IPR008972">
    <property type="entry name" value="Cupredoxin"/>
</dbReference>
<evidence type="ECO:0000256" key="3">
    <source>
        <dbReference type="SAM" id="SignalP"/>
    </source>
</evidence>
<feature type="chain" id="PRO_5039721213" description="Blue (type 1) copper domain-containing protein" evidence="3">
    <location>
        <begin position="19"/>
        <end position="412"/>
    </location>
</feature>
<accession>A0A917KIQ3</accession>
<feature type="domain" description="Blue (type 1) copper" evidence="4">
    <location>
        <begin position="42"/>
        <end position="140"/>
    </location>
</feature>
<dbReference type="GO" id="GO:0009055">
    <property type="term" value="F:electron transfer activity"/>
    <property type="evidence" value="ECO:0007669"/>
    <property type="project" value="InterPro"/>
</dbReference>
<organism evidence="5 6">
    <name type="scientific">Alicyclobacillus cellulosilyticus</name>
    <dbReference type="NCBI Taxonomy" id="1003997"/>
    <lineage>
        <taxon>Bacteria</taxon>
        <taxon>Bacillati</taxon>
        <taxon>Bacillota</taxon>
        <taxon>Bacilli</taxon>
        <taxon>Bacillales</taxon>
        <taxon>Alicyclobacillaceae</taxon>
        <taxon>Alicyclobacillus</taxon>
    </lineage>
</organism>
<dbReference type="InterPro" id="IPR052721">
    <property type="entry name" value="ET_Amicyanin"/>
</dbReference>